<dbReference type="AlphaFoldDB" id="A0A517XYQ8"/>
<dbReference type="SUPFAM" id="SSF47240">
    <property type="entry name" value="Ferritin-like"/>
    <property type="match status" value="1"/>
</dbReference>
<organism evidence="4 5">
    <name type="scientific">Urbifossiella limnaea</name>
    <dbReference type="NCBI Taxonomy" id="2528023"/>
    <lineage>
        <taxon>Bacteria</taxon>
        <taxon>Pseudomonadati</taxon>
        <taxon>Planctomycetota</taxon>
        <taxon>Planctomycetia</taxon>
        <taxon>Gemmatales</taxon>
        <taxon>Gemmataceae</taxon>
        <taxon>Urbifossiella</taxon>
    </lineage>
</organism>
<comment type="similarity">
    <text evidence="1 2">Belongs to the Dps family.</text>
</comment>
<evidence type="ECO:0000256" key="1">
    <source>
        <dbReference type="ARBA" id="ARBA00009497"/>
    </source>
</evidence>
<dbReference type="GO" id="GO:0016722">
    <property type="term" value="F:oxidoreductase activity, acting on metal ions"/>
    <property type="evidence" value="ECO:0007669"/>
    <property type="project" value="InterPro"/>
</dbReference>
<evidence type="ECO:0000313" key="4">
    <source>
        <dbReference type="EMBL" id="QDU22645.1"/>
    </source>
</evidence>
<dbReference type="InterPro" id="IPR009078">
    <property type="entry name" value="Ferritin-like_SF"/>
</dbReference>
<name>A0A517XYQ8_9BACT</name>
<dbReference type="InterPro" id="IPR012347">
    <property type="entry name" value="Ferritin-like"/>
</dbReference>
<evidence type="ECO:0000256" key="2">
    <source>
        <dbReference type="RuleBase" id="RU003875"/>
    </source>
</evidence>
<dbReference type="PANTHER" id="PTHR42932">
    <property type="entry name" value="GENERAL STRESS PROTEIN 20U"/>
    <property type="match status" value="1"/>
</dbReference>
<dbReference type="RefSeq" id="WP_145242548.1">
    <property type="nucleotide sequence ID" value="NZ_CP036273.1"/>
</dbReference>
<dbReference type="Gene3D" id="1.20.1260.10">
    <property type="match status" value="1"/>
</dbReference>
<evidence type="ECO:0000313" key="5">
    <source>
        <dbReference type="Proteomes" id="UP000319576"/>
    </source>
</evidence>
<dbReference type="OrthoDB" id="9797023at2"/>
<keyword evidence="5" id="KW-1185">Reference proteome</keyword>
<proteinExistence type="inferred from homology"/>
<dbReference type="EC" id="1.16.-.-" evidence="4"/>
<dbReference type="EMBL" id="CP036273">
    <property type="protein sequence ID" value="QDU22645.1"/>
    <property type="molecule type" value="Genomic_DNA"/>
</dbReference>
<evidence type="ECO:0000259" key="3">
    <source>
        <dbReference type="Pfam" id="PF00210"/>
    </source>
</evidence>
<reference evidence="4 5" key="1">
    <citation type="submission" date="2019-02" db="EMBL/GenBank/DDBJ databases">
        <title>Deep-cultivation of Planctomycetes and their phenomic and genomic characterization uncovers novel biology.</title>
        <authorList>
            <person name="Wiegand S."/>
            <person name="Jogler M."/>
            <person name="Boedeker C."/>
            <person name="Pinto D."/>
            <person name="Vollmers J."/>
            <person name="Rivas-Marin E."/>
            <person name="Kohn T."/>
            <person name="Peeters S.H."/>
            <person name="Heuer A."/>
            <person name="Rast P."/>
            <person name="Oberbeckmann S."/>
            <person name="Bunk B."/>
            <person name="Jeske O."/>
            <person name="Meyerdierks A."/>
            <person name="Storesund J.E."/>
            <person name="Kallscheuer N."/>
            <person name="Luecker S."/>
            <person name="Lage O.M."/>
            <person name="Pohl T."/>
            <person name="Merkel B.J."/>
            <person name="Hornburger P."/>
            <person name="Mueller R.-W."/>
            <person name="Bruemmer F."/>
            <person name="Labrenz M."/>
            <person name="Spormann A.M."/>
            <person name="Op den Camp H."/>
            <person name="Overmann J."/>
            <person name="Amann R."/>
            <person name="Jetten M.S.M."/>
            <person name="Mascher T."/>
            <person name="Medema M.H."/>
            <person name="Devos D.P."/>
            <person name="Kaster A.-K."/>
            <person name="Ovreas L."/>
            <person name="Rohde M."/>
            <person name="Galperin M.Y."/>
            <person name="Jogler C."/>
        </authorList>
    </citation>
    <scope>NUCLEOTIDE SEQUENCE [LARGE SCALE GENOMIC DNA]</scope>
    <source>
        <strain evidence="4 5">ETA_A1</strain>
    </source>
</reference>
<dbReference type="PRINTS" id="PR01346">
    <property type="entry name" value="HELNAPAPROT"/>
</dbReference>
<sequence length="162" mass="17573">MPPRLFPTRHDLPADNRRDLIALLNAHVADLTDLRSQTKHAHWNVKGPTFIALHKLFDELTDTLDELTDTTAERATALGGVADGTIRAAAAQSRLPEFPSQTFAGLSVVEALAVRYADLAKSTREAIDAADTLGDAATADLFTAASRELDKALWFLESHLQG</sequence>
<dbReference type="PIRSF" id="PIRSF005900">
    <property type="entry name" value="Dps"/>
    <property type="match status" value="1"/>
</dbReference>
<dbReference type="Pfam" id="PF00210">
    <property type="entry name" value="Ferritin"/>
    <property type="match status" value="1"/>
</dbReference>
<dbReference type="InterPro" id="IPR002177">
    <property type="entry name" value="DPS_DNA-bd"/>
</dbReference>
<keyword evidence="4" id="KW-0560">Oxidoreductase</keyword>
<protein>
    <submittedName>
        <fullName evidence="4">DNA protection during starvation protein</fullName>
        <ecNumber evidence="4">1.16.-.-</ecNumber>
    </submittedName>
</protein>
<dbReference type="NCBIfam" id="NF006975">
    <property type="entry name" value="PRK09448.1"/>
    <property type="match status" value="1"/>
</dbReference>
<dbReference type="Proteomes" id="UP000319576">
    <property type="component" value="Chromosome"/>
</dbReference>
<feature type="domain" description="Ferritin/DPS" evidence="3">
    <location>
        <begin position="21"/>
        <end position="161"/>
    </location>
</feature>
<accession>A0A517XYQ8</accession>
<gene>
    <name evidence="4" type="primary">dps_2</name>
    <name evidence="4" type="ORF">ETAA1_46280</name>
</gene>
<dbReference type="CDD" id="cd01043">
    <property type="entry name" value="DPS"/>
    <property type="match status" value="1"/>
</dbReference>
<dbReference type="PROSITE" id="PS00818">
    <property type="entry name" value="DPS_1"/>
    <property type="match status" value="1"/>
</dbReference>
<dbReference type="InterPro" id="IPR023188">
    <property type="entry name" value="DPS_DNA-bd_CS"/>
</dbReference>
<dbReference type="PANTHER" id="PTHR42932:SF3">
    <property type="entry name" value="DNA PROTECTION DURING STARVATION PROTEIN"/>
    <property type="match status" value="1"/>
</dbReference>
<dbReference type="GO" id="GO:0008199">
    <property type="term" value="F:ferric iron binding"/>
    <property type="evidence" value="ECO:0007669"/>
    <property type="project" value="InterPro"/>
</dbReference>
<dbReference type="KEGG" id="uli:ETAA1_46280"/>
<dbReference type="InterPro" id="IPR008331">
    <property type="entry name" value="Ferritin_DPS_dom"/>
</dbReference>